<proteinExistence type="predicted"/>
<accession>A0A835PT49</accession>
<organism evidence="2 4">
    <name type="scientific">Vanilla planifolia</name>
    <name type="common">Vanilla</name>
    <dbReference type="NCBI Taxonomy" id="51239"/>
    <lineage>
        <taxon>Eukaryota</taxon>
        <taxon>Viridiplantae</taxon>
        <taxon>Streptophyta</taxon>
        <taxon>Embryophyta</taxon>
        <taxon>Tracheophyta</taxon>
        <taxon>Spermatophyta</taxon>
        <taxon>Magnoliopsida</taxon>
        <taxon>Liliopsida</taxon>
        <taxon>Asparagales</taxon>
        <taxon>Orchidaceae</taxon>
        <taxon>Vanilloideae</taxon>
        <taxon>Vanilleae</taxon>
        <taxon>Vanilla</taxon>
    </lineage>
</organism>
<evidence type="ECO:0000313" key="1">
    <source>
        <dbReference type="EMBL" id="KAG0455618.1"/>
    </source>
</evidence>
<dbReference type="EMBL" id="JADCNM010000013">
    <property type="protein sequence ID" value="KAG0456828.1"/>
    <property type="molecule type" value="Genomic_DNA"/>
</dbReference>
<dbReference type="AlphaFoldDB" id="A0A835PT49"/>
<protein>
    <submittedName>
        <fullName evidence="2">Uncharacterized protein</fullName>
    </submittedName>
</protein>
<evidence type="ECO:0000313" key="2">
    <source>
        <dbReference type="EMBL" id="KAG0456828.1"/>
    </source>
</evidence>
<dbReference type="Proteomes" id="UP000636800">
    <property type="component" value="Chromosome 13"/>
</dbReference>
<dbReference type="Proteomes" id="UP000639772">
    <property type="component" value="Chromosome 13"/>
</dbReference>
<keyword evidence="3" id="KW-1185">Reference proteome</keyword>
<gene>
    <name evidence="2" type="ORF">HPP92_024616</name>
    <name evidence="1" type="ORF">HPP92_024910</name>
</gene>
<evidence type="ECO:0000313" key="4">
    <source>
        <dbReference type="Proteomes" id="UP000639772"/>
    </source>
</evidence>
<dbReference type="EMBL" id="JADCNL010000013">
    <property type="protein sequence ID" value="KAG0455618.1"/>
    <property type="molecule type" value="Genomic_DNA"/>
</dbReference>
<reference evidence="3 4" key="1">
    <citation type="journal article" date="2020" name="Nat. Food">
        <title>A phased Vanilla planifolia genome enables genetic improvement of flavour and production.</title>
        <authorList>
            <person name="Hasing T."/>
            <person name="Tang H."/>
            <person name="Brym M."/>
            <person name="Khazi F."/>
            <person name="Huang T."/>
            <person name="Chambers A.H."/>
        </authorList>
    </citation>
    <scope>NUCLEOTIDE SEQUENCE [LARGE SCALE GENOMIC DNA]</scope>
    <source>
        <tissue evidence="2">Leaf</tissue>
    </source>
</reference>
<name>A0A835PT49_VANPL</name>
<evidence type="ECO:0000313" key="3">
    <source>
        <dbReference type="Proteomes" id="UP000636800"/>
    </source>
</evidence>
<comment type="caution">
    <text evidence="2">The sequence shown here is derived from an EMBL/GenBank/DDBJ whole genome shotgun (WGS) entry which is preliminary data.</text>
</comment>
<sequence>MGATGEEVCHRMRHGKFRRQGDHGFSHALLDDGGEVTLLTGHHRRRLRSSAAARKKCSSWALRLCDVVRRASADPVATEGGNSDLVLRWWEEPSFAAHSIIGVLLLPPPLDPSDKLLYER</sequence>